<dbReference type="AlphaFoldDB" id="B4HTK0"/>
<evidence type="ECO:0000256" key="1">
    <source>
        <dbReference type="SAM" id="MobiDB-lite"/>
    </source>
</evidence>
<gene>
    <name evidence="2" type="primary">Dsec\GM14083</name>
    <name evidence="2" type="ORF">Dsec_GM14083</name>
</gene>
<keyword evidence="3" id="KW-1185">Reference proteome</keyword>
<sequence length="51" mass="5492">MRSGRSYGQRQSDTLESSFELEDSEAEQVNSAVAIKGEPSAPGRSRSGWGC</sequence>
<name>B4HTK0_DROSE</name>
<proteinExistence type="predicted"/>
<accession>B4HTK0</accession>
<dbReference type="HOGENOM" id="CLU_3108644_0_0_1"/>
<reference evidence="2 3" key="1">
    <citation type="journal article" date="2007" name="Nature">
        <title>Evolution of genes and genomes on the Drosophila phylogeny.</title>
        <authorList>
            <consortium name="Drosophila 12 Genomes Consortium"/>
            <person name="Clark A.G."/>
            <person name="Eisen M.B."/>
            <person name="Smith D.R."/>
            <person name="Bergman C.M."/>
            <person name="Oliver B."/>
            <person name="Markow T.A."/>
            <person name="Kaufman T.C."/>
            <person name="Kellis M."/>
            <person name="Gelbart W."/>
            <person name="Iyer V.N."/>
            <person name="Pollard D.A."/>
            <person name="Sackton T.B."/>
            <person name="Larracuente A.M."/>
            <person name="Singh N.D."/>
            <person name="Abad J.P."/>
            <person name="Abt D.N."/>
            <person name="Adryan B."/>
            <person name="Aguade M."/>
            <person name="Akashi H."/>
            <person name="Anderson W.W."/>
            <person name="Aquadro C.F."/>
            <person name="Ardell D.H."/>
            <person name="Arguello R."/>
            <person name="Artieri C.G."/>
            <person name="Barbash D.A."/>
            <person name="Barker D."/>
            <person name="Barsanti P."/>
            <person name="Batterham P."/>
            <person name="Batzoglou S."/>
            <person name="Begun D."/>
            <person name="Bhutkar A."/>
            <person name="Blanco E."/>
            <person name="Bosak S.A."/>
            <person name="Bradley R.K."/>
            <person name="Brand A.D."/>
            <person name="Brent M.R."/>
            <person name="Brooks A.N."/>
            <person name="Brown R.H."/>
            <person name="Butlin R.K."/>
            <person name="Caggese C."/>
            <person name="Calvi B.R."/>
            <person name="Bernardo de Carvalho A."/>
            <person name="Caspi A."/>
            <person name="Castrezana S."/>
            <person name="Celniker S.E."/>
            <person name="Chang J.L."/>
            <person name="Chapple C."/>
            <person name="Chatterji S."/>
            <person name="Chinwalla A."/>
            <person name="Civetta A."/>
            <person name="Clifton S.W."/>
            <person name="Comeron J.M."/>
            <person name="Costello J.C."/>
            <person name="Coyne J.A."/>
            <person name="Daub J."/>
            <person name="David R.G."/>
            <person name="Delcher A.L."/>
            <person name="Delehaunty K."/>
            <person name="Do C.B."/>
            <person name="Ebling H."/>
            <person name="Edwards K."/>
            <person name="Eickbush T."/>
            <person name="Evans J.D."/>
            <person name="Filipski A."/>
            <person name="Findeiss S."/>
            <person name="Freyhult E."/>
            <person name="Fulton L."/>
            <person name="Fulton R."/>
            <person name="Garcia A.C."/>
            <person name="Gardiner A."/>
            <person name="Garfield D.A."/>
            <person name="Garvin B.E."/>
            <person name="Gibson G."/>
            <person name="Gilbert D."/>
            <person name="Gnerre S."/>
            <person name="Godfrey J."/>
            <person name="Good R."/>
            <person name="Gotea V."/>
            <person name="Gravely B."/>
            <person name="Greenberg A.J."/>
            <person name="Griffiths-Jones S."/>
            <person name="Gross S."/>
            <person name="Guigo R."/>
            <person name="Gustafson E.A."/>
            <person name="Haerty W."/>
            <person name="Hahn M.W."/>
            <person name="Halligan D.L."/>
            <person name="Halpern A.L."/>
            <person name="Halter G.M."/>
            <person name="Han M.V."/>
            <person name="Heger A."/>
            <person name="Hillier L."/>
            <person name="Hinrichs A.S."/>
            <person name="Holmes I."/>
            <person name="Hoskins R.A."/>
            <person name="Hubisz M.J."/>
            <person name="Hultmark D."/>
            <person name="Huntley M.A."/>
            <person name="Jaffe D.B."/>
            <person name="Jagadeeshan S."/>
            <person name="Jeck W.R."/>
            <person name="Johnson J."/>
            <person name="Jones C.D."/>
            <person name="Jordan W.C."/>
            <person name="Karpen G.H."/>
            <person name="Kataoka E."/>
            <person name="Keightley P.D."/>
            <person name="Kheradpour P."/>
            <person name="Kirkness E.F."/>
            <person name="Koerich L.B."/>
            <person name="Kristiansen K."/>
            <person name="Kudrna D."/>
            <person name="Kulathinal R.J."/>
            <person name="Kumar S."/>
            <person name="Kwok R."/>
            <person name="Lander E."/>
            <person name="Langley C.H."/>
            <person name="Lapoint R."/>
            <person name="Lazzaro B.P."/>
            <person name="Lee S.J."/>
            <person name="Levesque L."/>
            <person name="Li R."/>
            <person name="Lin C.F."/>
            <person name="Lin M.F."/>
            <person name="Lindblad-Toh K."/>
            <person name="Llopart A."/>
            <person name="Long M."/>
            <person name="Low L."/>
            <person name="Lozovsky E."/>
            <person name="Lu J."/>
            <person name="Luo M."/>
            <person name="Machado C.A."/>
            <person name="Makalowski W."/>
            <person name="Marzo M."/>
            <person name="Matsuda M."/>
            <person name="Matzkin L."/>
            <person name="McAllister B."/>
            <person name="McBride C.S."/>
            <person name="McKernan B."/>
            <person name="McKernan K."/>
            <person name="Mendez-Lago M."/>
            <person name="Minx P."/>
            <person name="Mollenhauer M.U."/>
            <person name="Montooth K."/>
            <person name="Mount S.M."/>
            <person name="Mu X."/>
            <person name="Myers E."/>
            <person name="Negre B."/>
            <person name="Newfeld S."/>
            <person name="Nielsen R."/>
            <person name="Noor M.A."/>
            <person name="O'Grady P."/>
            <person name="Pachter L."/>
            <person name="Papaceit M."/>
            <person name="Parisi M.J."/>
            <person name="Parisi M."/>
            <person name="Parts L."/>
            <person name="Pedersen J.S."/>
            <person name="Pesole G."/>
            <person name="Phillippy A.M."/>
            <person name="Ponting C.P."/>
            <person name="Pop M."/>
            <person name="Porcelli D."/>
            <person name="Powell J.R."/>
            <person name="Prohaska S."/>
            <person name="Pruitt K."/>
            <person name="Puig M."/>
            <person name="Quesneville H."/>
            <person name="Ram K.R."/>
            <person name="Rand D."/>
            <person name="Rasmussen M.D."/>
            <person name="Reed L.K."/>
            <person name="Reenan R."/>
            <person name="Reily A."/>
            <person name="Remington K.A."/>
            <person name="Rieger T.T."/>
            <person name="Ritchie M.G."/>
            <person name="Robin C."/>
            <person name="Rogers Y.H."/>
            <person name="Rohde C."/>
            <person name="Rozas J."/>
            <person name="Rubenfield M.J."/>
            <person name="Ruiz A."/>
            <person name="Russo S."/>
            <person name="Salzberg S.L."/>
            <person name="Sanchez-Gracia A."/>
            <person name="Saranga D.J."/>
            <person name="Sato H."/>
            <person name="Schaeffer S.W."/>
            <person name="Schatz M.C."/>
            <person name="Schlenke T."/>
            <person name="Schwartz R."/>
            <person name="Segarra C."/>
            <person name="Singh R.S."/>
            <person name="Sirot L."/>
            <person name="Sirota M."/>
            <person name="Sisneros N.B."/>
            <person name="Smith C.D."/>
            <person name="Smith T.F."/>
            <person name="Spieth J."/>
            <person name="Stage D.E."/>
            <person name="Stark A."/>
            <person name="Stephan W."/>
            <person name="Strausberg R.L."/>
            <person name="Strempel S."/>
            <person name="Sturgill D."/>
            <person name="Sutton G."/>
            <person name="Sutton G.G."/>
            <person name="Tao W."/>
            <person name="Teichmann S."/>
            <person name="Tobari Y.N."/>
            <person name="Tomimura Y."/>
            <person name="Tsolas J.M."/>
            <person name="Valente V.L."/>
            <person name="Venter E."/>
            <person name="Venter J.C."/>
            <person name="Vicario S."/>
            <person name="Vieira F.G."/>
            <person name="Vilella A.J."/>
            <person name="Villasante A."/>
            <person name="Walenz B."/>
            <person name="Wang J."/>
            <person name="Wasserman M."/>
            <person name="Watts T."/>
            <person name="Wilson D."/>
            <person name="Wilson R.K."/>
            <person name="Wing R.A."/>
            <person name="Wolfner M.F."/>
            <person name="Wong A."/>
            <person name="Wong G.K."/>
            <person name="Wu C.I."/>
            <person name="Wu G."/>
            <person name="Yamamoto D."/>
            <person name="Yang H.P."/>
            <person name="Yang S.P."/>
            <person name="Yorke J.A."/>
            <person name="Yoshida K."/>
            <person name="Zdobnov E."/>
            <person name="Zhang P."/>
            <person name="Zhang Y."/>
            <person name="Zimin A.V."/>
            <person name="Baldwin J."/>
            <person name="Abdouelleil A."/>
            <person name="Abdulkadir J."/>
            <person name="Abebe A."/>
            <person name="Abera B."/>
            <person name="Abreu J."/>
            <person name="Acer S.C."/>
            <person name="Aftuck L."/>
            <person name="Alexander A."/>
            <person name="An P."/>
            <person name="Anderson E."/>
            <person name="Anderson S."/>
            <person name="Arachi H."/>
            <person name="Azer M."/>
            <person name="Bachantsang P."/>
            <person name="Barry A."/>
            <person name="Bayul T."/>
            <person name="Berlin A."/>
            <person name="Bessette D."/>
            <person name="Bloom T."/>
            <person name="Blye J."/>
            <person name="Boguslavskiy L."/>
            <person name="Bonnet C."/>
            <person name="Boukhgalter B."/>
            <person name="Bourzgui I."/>
            <person name="Brown A."/>
            <person name="Cahill P."/>
            <person name="Channer S."/>
            <person name="Cheshatsang Y."/>
            <person name="Chuda L."/>
            <person name="Citroen M."/>
            <person name="Collymore A."/>
            <person name="Cooke P."/>
            <person name="Costello M."/>
            <person name="D'Aco K."/>
            <person name="Daza R."/>
            <person name="De Haan G."/>
            <person name="DeGray S."/>
            <person name="DeMaso C."/>
            <person name="Dhargay N."/>
            <person name="Dooley K."/>
            <person name="Dooley E."/>
            <person name="Doricent M."/>
            <person name="Dorje P."/>
            <person name="Dorjee K."/>
            <person name="Dupes A."/>
            <person name="Elong R."/>
            <person name="Falk J."/>
            <person name="Farina A."/>
            <person name="Faro S."/>
            <person name="Ferguson D."/>
            <person name="Fisher S."/>
            <person name="Foley C.D."/>
            <person name="Franke A."/>
            <person name="Friedrich D."/>
            <person name="Gadbois L."/>
            <person name="Gearin G."/>
            <person name="Gearin C.R."/>
            <person name="Giannoukos G."/>
            <person name="Goode T."/>
            <person name="Graham J."/>
            <person name="Grandbois E."/>
            <person name="Grewal S."/>
            <person name="Gyaltsen K."/>
            <person name="Hafez N."/>
            <person name="Hagos B."/>
            <person name="Hall J."/>
            <person name="Henson C."/>
            <person name="Hollinger A."/>
            <person name="Honan T."/>
            <person name="Huard M.D."/>
            <person name="Hughes L."/>
            <person name="Hurhula B."/>
            <person name="Husby M.E."/>
            <person name="Kamat A."/>
            <person name="Kanga B."/>
            <person name="Kashin S."/>
            <person name="Khazanovich D."/>
            <person name="Kisner P."/>
            <person name="Lance K."/>
            <person name="Lara M."/>
            <person name="Lee W."/>
            <person name="Lennon N."/>
            <person name="Letendre F."/>
            <person name="LeVine R."/>
            <person name="Lipovsky A."/>
            <person name="Liu X."/>
            <person name="Liu J."/>
            <person name="Liu S."/>
            <person name="Lokyitsang T."/>
            <person name="Lokyitsang Y."/>
            <person name="Lubonja R."/>
            <person name="Lui A."/>
            <person name="MacDonald P."/>
            <person name="Magnisalis V."/>
            <person name="Maru K."/>
            <person name="Matthews C."/>
            <person name="McCusker W."/>
            <person name="McDonough S."/>
            <person name="Mehta T."/>
            <person name="Meldrim J."/>
            <person name="Meneus L."/>
            <person name="Mihai O."/>
            <person name="Mihalev A."/>
            <person name="Mihova T."/>
            <person name="Mittelman R."/>
            <person name="Mlenga V."/>
            <person name="Montmayeur A."/>
            <person name="Mulrain L."/>
            <person name="Navidi A."/>
            <person name="Naylor J."/>
            <person name="Negash T."/>
            <person name="Nguyen T."/>
            <person name="Nguyen N."/>
            <person name="Nicol R."/>
            <person name="Norbu C."/>
            <person name="Norbu N."/>
            <person name="Novod N."/>
            <person name="O'Neill B."/>
            <person name="Osman S."/>
            <person name="Markiewicz E."/>
            <person name="Oyono O.L."/>
            <person name="Patti C."/>
            <person name="Phunkhang P."/>
            <person name="Pierre F."/>
            <person name="Priest M."/>
            <person name="Raghuraman S."/>
            <person name="Rege F."/>
            <person name="Reyes R."/>
            <person name="Rise C."/>
            <person name="Rogov P."/>
            <person name="Ross K."/>
            <person name="Ryan E."/>
            <person name="Settipalli S."/>
            <person name="Shea T."/>
            <person name="Sherpa N."/>
            <person name="Shi L."/>
            <person name="Shih D."/>
            <person name="Sparrow T."/>
            <person name="Spaulding J."/>
            <person name="Stalker J."/>
            <person name="Stange-Thomann N."/>
            <person name="Stavropoulos S."/>
            <person name="Stone C."/>
            <person name="Strader C."/>
            <person name="Tesfaye S."/>
            <person name="Thomson T."/>
            <person name="Thoulutsang Y."/>
            <person name="Thoulutsang D."/>
            <person name="Topham K."/>
            <person name="Topping I."/>
            <person name="Tsamla T."/>
            <person name="Vassiliev H."/>
            <person name="Vo A."/>
            <person name="Wangchuk T."/>
            <person name="Wangdi T."/>
            <person name="Weiand M."/>
            <person name="Wilkinson J."/>
            <person name="Wilson A."/>
            <person name="Yadav S."/>
            <person name="Young G."/>
            <person name="Yu Q."/>
            <person name="Zembek L."/>
            <person name="Zhong D."/>
            <person name="Zimmer A."/>
            <person name="Zwirko Z."/>
            <person name="Jaffe D.B."/>
            <person name="Alvarez P."/>
            <person name="Brockman W."/>
            <person name="Butler J."/>
            <person name="Chin C."/>
            <person name="Gnerre S."/>
            <person name="Grabherr M."/>
            <person name="Kleber M."/>
            <person name="Mauceli E."/>
            <person name="MacCallum I."/>
        </authorList>
    </citation>
    <scope>NUCLEOTIDE SEQUENCE [LARGE SCALE GENOMIC DNA]</scope>
    <source>
        <strain evidence="3">Rob3c / Tucson 14021-0248.25</strain>
    </source>
</reference>
<evidence type="ECO:0000313" key="3">
    <source>
        <dbReference type="Proteomes" id="UP000001292"/>
    </source>
</evidence>
<protein>
    <submittedName>
        <fullName evidence="2">GM14083</fullName>
    </submittedName>
</protein>
<dbReference type="EMBL" id="CH480817">
    <property type="protein sequence ID" value="EDW50271.1"/>
    <property type="molecule type" value="Genomic_DNA"/>
</dbReference>
<feature type="compositionally biased region" description="Polar residues" evidence="1">
    <location>
        <begin position="1"/>
        <end position="17"/>
    </location>
</feature>
<feature type="region of interest" description="Disordered" evidence="1">
    <location>
        <begin position="1"/>
        <end position="51"/>
    </location>
</feature>
<dbReference type="Proteomes" id="UP000001292">
    <property type="component" value="Unassembled WGS sequence"/>
</dbReference>
<organism evidence="3">
    <name type="scientific">Drosophila sechellia</name>
    <name type="common">Fruit fly</name>
    <dbReference type="NCBI Taxonomy" id="7238"/>
    <lineage>
        <taxon>Eukaryota</taxon>
        <taxon>Metazoa</taxon>
        <taxon>Ecdysozoa</taxon>
        <taxon>Arthropoda</taxon>
        <taxon>Hexapoda</taxon>
        <taxon>Insecta</taxon>
        <taxon>Pterygota</taxon>
        <taxon>Neoptera</taxon>
        <taxon>Endopterygota</taxon>
        <taxon>Diptera</taxon>
        <taxon>Brachycera</taxon>
        <taxon>Muscomorpha</taxon>
        <taxon>Ephydroidea</taxon>
        <taxon>Drosophilidae</taxon>
        <taxon>Drosophila</taxon>
        <taxon>Sophophora</taxon>
    </lineage>
</organism>
<evidence type="ECO:0000313" key="2">
    <source>
        <dbReference type="EMBL" id="EDW50271.1"/>
    </source>
</evidence>